<dbReference type="InterPro" id="IPR004148">
    <property type="entry name" value="BAR_dom"/>
</dbReference>
<dbReference type="InterPro" id="IPR035636">
    <property type="entry name" value="ARHGEF37_SH3_2"/>
</dbReference>
<feature type="domain" description="BAR" evidence="7">
    <location>
        <begin position="305"/>
        <end position="503"/>
    </location>
</feature>
<dbReference type="InterPro" id="IPR000219">
    <property type="entry name" value="DH_dom"/>
</dbReference>
<dbReference type="GO" id="GO:0005737">
    <property type="term" value="C:cytoplasm"/>
    <property type="evidence" value="ECO:0007669"/>
    <property type="project" value="InterPro"/>
</dbReference>
<dbReference type="InterPro" id="IPR027267">
    <property type="entry name" value="AH/BAR_dom_sf"/>
</dbReference>
<sequence>MCSWKCSLSPGIGGTSVGTKLDPRAPTPVSAAQPLTQTHPCRHPNMASTHEEEPHAEDTADHDAHIYEEVMLCERMEHSQRLAVEELITTEASYVHNLQLCLSDIRAHLEKKQLPGLDLEGLFSNIDDILHVSRRFLRGLQDTTTQEHEQLLSISTLFQEFKEEMEMVYKIYCASYEHALLLVESYRKDPRLQEEIMDTLNATVPHTSASDLSFFLVMPVQRVTKYPLLLGKILENTPANTSTHSALAAAVRAMTQVNANINEYKRRREVATKYNKAEQLTLRDRFARLNPHSIAKKTTRLSRLLMHEAGIVAKTEDKEYDDLEERFQSVASCVTALKENMASYLKHLEAFLLPTPHKCELQMEEGPAQQYRRLAEHLHGTVFPEFRRRLDRLVWQPLCSLAEMLVGPQQLVKKRLDKLLDYEEIQERKRETGSVTYDEEAAMNTYLAINALLVAELPRFNQGAMQLLRQILGSFIVLQEDLAAEVLHEANKELEQMPHGHMPLPAFWRMVEDTLQQSGIQLRTFIQAFETVTPNPVPQPLNPAEERKVRSLVSKHGPDKLYQVTSNVSGSKDMDLTLQRGQIVALLQSVDTKGNTGRWLVDAGGPRGFVPASKLQPYSPGPSQQPSMKTSALEIGTEGRRHSYVPPEAPKPQAATFTPAFQVVAGFSFTARSPQELTLQAGQPVVVLEPHDKKGSTEWSLVEVNGQRGYVPSSYLLTVPVQEPVGWSLPV</sequence>
<dbReference type="InterPro" id="IPR051492">
    <property type="entry name" value="Dynamin-Rho_GEF"/>
</dbReference>
<dbReference type="GO" id="GO:0005085">
    <property type="term" value="F:guanyl-nucleotide exchange factor activity"/>
    <property type="evidence" value="ECO:0007669"/>
    <property type="project" value="UniProtKB-KW"/>
</dbReference>
<dbReference type="SMART" id="SM00325">
    <property type="entry name" value="RhoGEF"/>
    <property type="match status" value="1"/>
</dbReference>
<evidence type="ECO:0000256" key="4">
    <source>
        <dbReference type="SAM" id="MobiDB-lite"/>
    </source>
</evidence>
<reference evidence="8" key="2">
    <citation type="submission" date="2025-08" db="UniProtKB">
        <authorList>
            <consortium name="Ensembl"/>
        </authorList>
    </citation>
    <scope>IDENTIFICATION</scope>
</reference>
<dbReference type="FunFam" id="2.30.30.40:FF:000177">
    <property type="entry name" value="Rho guanine nucleotide exchange factor (GEF) 37"/>
    <property type="match status" value="1"/>
</dbReference>
<dbReference type="Gene3D" id="1.20.1270.60">
    <property type="entry name" value="Arfaptin homology (AH) domain/BAR domain"/>
    <property type="match status" value="1"/>
</dbReference>
<dbReference type="InterPro" id="IPR001452">
    <property type="entry name" value="SH3_domain"/>
</dbReference>
<dbReference type="InterPro" id="IPR036028">
    <property type="entry name" value="SH3-like_dom_sf"/>
</dbReference>
<feature type="domain" description="SH3" evidence="5">
    <location>
        <begin position="658"/>
        <end position="721"/>
    </location>
</feature>
<reference evidence="8" key="3">
    <citation type="submission" date="2025-09" db="UniProtKB">
        <authorList>
            <consortium name="Ensembl"/>
        </authorList>
    </citation>
    <scope>IDENTIFICATION</scope>
</reference>
<dbReference type="Pfam" id="PF03114">
    <property type="entry name" value="BAR"/>
    <property type="match status" value="1"/>
</dbReference>
<feature type="region of interest" description="Disordered" evidence="4">
    <location>
        <begin position="1"/>
        <end position="59"/>
    </location>
</feature>
<dbReference type="SMART" id="SM00721">
    <property type="entry name" value="BAR"/>
    <property type="match status" value="1"/>
</dbReference>
<accession>A0A8C2TCB8</accession>
<dbReference type="CDD" id="cd11799">
    <property type="entry name" value="SH3_ARHGEF37_C1"/>
    <property type="match status" value="1"/>
</dbReference>
<organism evidence="8 9">
    <name type="scientific">Coturnix japonica</name>
    <name type="common">Japanese quail</name>
    <name type="synonym">Coturnix coturnix japonica</name>
    <dbReference type="NCBI Taxonomy" id="93934"/>
    <lineage>
        <taxon>Eukaryota</taxon>
        <taxon>Metazoa</taxon>
        <taxon>Chordata</taxon>
        <taxon>Craniata</taxon>
        <taxon>Vertebrata</taxon>
        <taxon>Euteleostomi</taxon>
        <taxon>Archelosauria</taxon>
        <taxon>Archosauria</taxon>
        <taxon>Dinosauria</taxon>
        <taxon>Saurischia</taxon>
        <taxon>Theropoda</taxon>
        <taxon>Coelurosauria</taxon>
        <taxon>Aves</taxon>
        <taxon>Neognathae</taxon>
        <taxon>Galloanserae</taxon>
        <taxon>Galliformes</taxon>
        <taxon>Phasianidae</taxon>
        <taxon>Perdicinae</taxon>
        <taxon>Coturnix</taxon>
    </lineage>
</organism>
<dbReference type="Pfam" id="PF07653">
    <property type="entry name" value="SH3_2"/>
    <property type="match status" value="2"/>
</dbReference>
<proteinExistence type="predicted"/>
<protein>
    <submittedName>
        <fullName evidence="8">Rho guanine nucleotide exchange factor 37</fullName>
    </submittedName>
</protein>
<name>A0A8C2TCB8_COTJA</name>
<dbReference type="InterPro" id="IPR035823">
    <property type="entry name" value="ARHGEF37_SH3_C1"/>
</dbReference>
<evidence type="ECO:0000256" key="2">
    <source>
        <dbReference type="ARBA" id="ARBA00022658"/>
    </source>
</evidence>
<evidence type="ECO:0000259" key="7">
    <source>
        <dbReference type="PROSITE" id="PS51021"/>
    </source>
</evidence>
<dbReference type="SUPFAM" id="SSF103657">
    <property type="entry name" value="BAR/IMD domain-like"/>
    <property type="match status" value="1"/>
</dbReference>
<evidence type="ECO:0000259" key="5">
    <source>
        <dbReference type="PROSITE" id="PS50002"/>
    </source>
</evidence>
<evidence type="ECO:0000256" key="3">
    <source>
        <dbReference type="PROSITE-ProRule" id="PRU00192"/>
    </source>
</evidence>
<evidence type="ECO:0000313" key="8">
    <source>
        <dbReference type="Ensembl" id="ENSCJPP00005010052.1"/>
    </source>
</evidence>
<dbReference type="PROSITE" id="PS51021">
    <property type="entry name" value="BAR"/>
    <property type="match status" value="1"/>
</dbReference>
<keyword evidence="2" id="KW-0344">Guanine-nucleotide releasing factor</keyword>
<dbReference type="Pfam" id="PF00621">
    <property type="entry name" value="RhoGEF"/>
    <property type="match status" value="1"/>
</dbReference>
<dbReference type="SUPFAM" id="SSF48065">
    <property type="entry name" value="DBL homology domain (DH-domain)"/>
    <property type="match status" value="1"/>
</dbReference>
<dbReference type="CDD" id="cd00160">
    <property type="entry name" value="RhoGEF"/>
    <property type="match status" value="1"/>
</dbReference>
<evidence type="ECO:0000256" key="1">
    <source>
        <dbReference type="ARBA" id="ARBA00022443"/>
    </source>
</evidence>
<dbReference type="Gene3D" id="2.30.30.40">
    <property type="entry name" value="SH3 Domains"/>
    <property type="match status" value="2"/>
</dbReference>
<dbReference type="CDD" id="cd11941">
    <property type="entry name" value="SH3_ARHGEF37_C2"/>
    <property type="match status" value="1"/>
</dbReference>
<dbReference type="Ensembl" id="ENSCJPT00005014964.1">
    <property type="protein sequence ID" value="ENSCJPP00005010052.1"/>
    <property type="gene ID" value="ENSCJPG00005008801.1"/>
</dbReference>
<evidence type="ECO:0000259" key="6">
    <source>
        <dbReference type="PROSITE" id="PS50010"/>
    </source>
</evidence>
<reference evidence="8" key="1">
    <citation type="submission" date="2015-11" db="EMBL/GenBank/DDBJ databases">
        <authorList>
            <consortium name="International Coturnix japonica Genome Analysis Consortium"/>
            <person name="Warren W."/>
            <person name="Burt D.W."/>
            <person name="Antin P.B."/>
            <person name="Lanford R."/>
            <person name="Gros J."/>
            <person name="Wilson R.K."/>
        </authorList>
    </citation>
    <scope>NUCLEOTIDE SEQUENCE [LARGE SCALE GENOMIC DNA]</scope>
</reference>
<feature type="domain" description="DH" evidence="6">
    <location>
        <begin position="79"/>
        <end position="264"/>
    </location>
</feature>
<dbReference type="InterPro" id="IPR035899">
    <property type="entry name" value="DBL_dom_sf"/>
</dbReference>
<dbReference type="PROSITE" id="PS50002">
    <property type="entry name" value="SH3"/>
    <property type="match status" value="2"/>
</dbReference>
<keyword evidence="9" id="KW-1185">Reference proteome</keyword>
<feature type="domain" description="SH3" evidence="5">
    <location>
        <begin position="557"/>
        <end position="620"/>
    </location>
</feature>
<dbReference type="SUPFAM" id="SSF50044">
    <property type="entry name" value="SH3-domain"/>
    <property type="match status" value="2"/>
</dbReference>
<evidence type="ECO:0000313" key="9">
    <source>
        <dbReference type="Proteomes" id="UP000694412"/>
    </source>
</evidence>
<dbReference type="SMART" id="SM00326">
    <property type="entry name" value="SH3"/>
    <property type="match status" value="2"/>
</dbReference>
<dbReference type="PANTHER" id="PTHR22834">
    <property type="entry name" value="NUCLEAR FUSION PROTEIN FUS2"/>
    <property type="match status" value="1"/>
</dbReference>
<dbReference type="AlphaFoldDB" id="A0A8C2TCB8"/>
<dbReference type="Gene3D" id="1.20.900.10">
    <property type="entry name" value="Dbl homology (DH) domain"/>
    <property type="match status" value="1"/>
</dbReference>
<dbReference type="FunFam" id="2.30.30.40:FF:000174">
    <property type="entry name" value="rho guanine nucleotide exchange factor 37"/>
    <property type="match status" value="1"/>
</dbReference>
<dbReference type="PANTHER" id="PTHR22834:SF9">
    <property type="entry name" value="RHO GUANINE NUCLEOTIDE EXCHANGE FACTOR 37"/>
    <property type="match status" value="1"/>
</dbReference>
<dbReference type="PROSITE" id="PS50010">
    <property type="entry name" value="DH_2"/>
    <property type="match status" value="1"/>
</dbReference>
<dbReference type="CDD" id="cd07589">
    <property type="entry name" value="BAR_DNMBP"/>
    <property type="match status" value="1"/>
</dbReference>
<feature type="compositionally biased region" description="Basic and acidic residues" evidence="4">
    <location>
        <begin position="49"/>
        <end position="59"/>
    </location>
</feature>
<dbReference type="Proteomes" id="UP000694412">
    <property type="component" value="Chromosome 13"/>
</dbReference>
<dbReference type="GeneTree" id="ENSGT00950000183088"/>
<keyword evidence="1 3" id="KW-0728">SH3 domain</keyword>
<gene>
    <name evidence="8" type="primary">ARHGEF37</name>
</gene>